<dbReference type="AlphaFoldDB" id="A0A4Y2K4H6"/>
<dbReference type="Proteomes" id="UP000499080">
    <property type="component" value="Unassembled WGS sequence"/>
</dbReference>
<proteinExistence type="predicted"/>
<gene>
    <name evidence="1" type="ORF">AVEN_251095_1</name>
</gene>
<evidence type="ECO:0000313" key="1">
    <source>
        <dbReference type="EMBL" id="GBM97127.1"/>
    </source>
</evidence>
<accession>A0A4Y2K4H6</accession>
<comment type="caution">
    <text evidence="1">The sequence shown here is derived from an EMBL/GenBank/DDBJ whole genome shotgun (WGS) entry which is preliminary data.</text>
</comment>
<organism evidence="1 2">
    <name type="scientific">Araneus ventricosus</name>
    <name type="common">Orbweaver spider</name>
    <name type="synonym">Epeira ventricosa</name>
    <dbReference type="NCBI Taxonomy" id="182803"/>
    <lineage>
        <taxon>Eukaryota</taxon>
        <taxon>Metazoa</taxon>
        <taxon>Ecdysozoa</taxon>
        <taxon>Arthropoda</taxon>
        <taxon>Chelicerata</taxon>
        <taxon>Arachnida</taxon>
        <taxon>Araneae</taxon>
        <taxon>Araneomorphae</taxon>
        <taxon>Entelegynae</taxon>
        <taxon>Araneoidea</taxon>
        <taxon>Araneidae</taxon>
        <taxon>Araneus</taxon>
    </lineage>
</organism>
<name>A0A4Y2K4H6_ARAVE</name>
<sequence length="141" mass="15748">MFSSLFAKAVPIWNCIVAQGTPRGGYPWGGGQNSISRAKASTEFSNQLPGSLKARTSFSPPPGTLIKRINVWVVSRTQEPRARVNSPTDFLGSLPILFHNRASWNKKLYLLKSQLMIKPRSTFKPHGRINRILENEDSPND</sequence>
<evidence type="ECO:0000313" key="2">
    <source>
        <dbReference type="Proteomes" id="UP000499080"/>
    </source>
</evidence>
<reference evidence="1 2" key="1">
    <citation type="journal article" date="2019" name="Sci. Rep.">
        <title>Orb-weaving spider Araneus ventricosus genome elucidates the spidroin gene catalogue.</title>
        <authorList>
            <person name="Kono N."/>
            <person name="Nakamura H."/>
            <person name="Ohtoshi R."/>
            <person name="Moran D.A.P."/>
            <person name="Shinohara A."/>
            <person name="Yoshida Y."/>
            <person name="Fujiwara M."/>
            <person name="Mori M."/>
            <person name="Tomita M."/>
            <person name="Arakawa K."/>
        </authorList>
    </citation>
    <scope>NUCLEOTIDE SEQUENCE [LARGE SCALE GENOMIC DNA]</scope>
</reference>
<keyword evidence="2" id="KW-1185">Reference proteome</keyword>
<protein>
    <submittedName>
        <fullName evidence="1">Uncharacterized protein</fullName>
    </submittedName>
</protein>
<dbReference type="EMBL" id="BGPR01113123">
    <property type="protein sequence ID" value="GBM97127.1"/>
    <property type="molecule type" value="Genomic_DNA"/>
</dbReference>